<organism evidence="2 3">
    <name type="scientific">Fulvivirga sediminis</name>
    <dbReference type="NCBI Taxonomy" id="2803949"/>
    <lineage>
        <taxon>Bacteria</taxon>
        <taxon>Pseudomonadati</taxon>
        <taxon>Bacteroidota</taxon>
        <taxon>Cytophagia</taxon>
        <taxon>Cytophagales</taxon>
        <taxon>Fulvivirgaceae</taxon>
        <taxon>Fulvivirga</taxon>
    </lineage>
</organism>
<dbReference type="RefSeq" id="WP_202245210.1">
    <property type="nucleotide sequence ID" value="NZ_JAESIY010000008.1"/>
</dbReference>
<dbReference type="Proteomes" id="UP000659388">
    <property type="component" value="Unassembled WGS sequence"/>
</dbReference>
<dbReference type="InterPro" id="IPR031345">
    <property type="entry name" value="T9SS_Plug_N"/>
</dbReference>
<dbReference type="Pfam" id="PF17116">
    <property type="entry name" value="T9SS_plug_1st"/>
    <property type="match status" value="1"/>
</dbReference>
<dbReference type="AlphaFoldDB" id="A0A937JZH7"/>
<evidence type="ECO:0000313" key="2">
    <source>
        <dbReference type="EMBL" id="MBL3657413.1"/>
    </source>
</evidence>
<feature type="domain" description="Type 9 secretion system plug protein N-terminal" evidence="1">
    <location>
        <begin position="39"/>
        <end position="157"/>
    </location>
</feature>
<accession>A0A937JZH7</accession>
<sequence length="417" mass="49125">MNFRIIYIFFLLFISGYHSLFSQNKKLLYKNATYEFETRTVQLYSGNNTTNPATTLLGRNNLTLEFDDLVEAEESYRVKIIHCNRNWTPSKLKAIDYLYDFNEFNINNYKLSVDTKIAYVHYTFKVPNVKIPGNYLLVVYRGTDESDIILSRRFMVYANNVAIALTSNLKGLTSMDRSRQQLDFIINYENYPIQNPGDVQVVIRQNQRWDNAITDLKPSMLREHSSELEYKYFNNENSFYAGNEFRFFDMQSIRYPGQNVQRTNFQTRPTSAQLMVDKPRIYQPYTQYDDLNGEFFIANTDTGNGPTQSDYLTVYFQLQAEQVEGDVYLIGSMNNWELDTPLKYNKANNMYTCNMILKQGYYNFQYLVKSQELTPNYLEGDHFETENNYEILVYYKPPSMRSEILIGYASYTMNPVD</sequence>
<dbReference type="Gene3D" id="2.60.40.10">
    <property type="entry name" value="Immunoglobulins"/>
    <property type="match status" value="1"/>
</dbReference>
<dbReference type="SUPFAM" id="SSF81296">
    <property type="entry name" value="E set domains"/>
    <property type="match status" value="1"/>
</dbReference>
<dbReference type="InterPro" id="IPR013783">
    <property type="entry name" value="Ig-like_fold"/>
</dbReference>
<dbReference type="EMBL" id="JAESIY010000008">
    <property type="protein sequence ID" value="MBL3657413.1"/>
    <property type="molecule type" value="Genomic_DNA"/>
</dbReference>
<evidence type="ECO:0000313" key="3">
    <source>
        <dbReference type="Proteomes" id="UP000659388"/>
    </source>
</evidence>
<name>A0A937JZH7_9BACT</name>
<comment type="caution">
    <text evidence="2">The sequence shown here is derived from an EMBL/GenBank/DDBJ whole genome shotgun (WGS) entry which is preliminary data.</text>
</comment>
<gene>
    <name evidence="2" type="ORF">JL102_14795</name>
</gene>
<reference evidence="2" key="1">
    <citation type="submission" date="2021-01" db="EMBL/GenBank/DDBJ databases">
        <title>Fulvivirga kasyanovii gen. nov., sp nov., a novel member of the phylum Bacteroidetes isolated from seawater in a mussel farm.</title>
        <authorList>
            <person name="Zhao L.-H."/>
            <person name="Wang Z.-J."/>
        </authorList>
    </citation>
    <scope>NUCLEOTIDE SEQUENCE</scope>
    <source>
        <strain evidence="2">2943</strain>
    </source>
</reference>
<proteinExistence type="predicted"/>
<evidence type="ECO:0000259" key="1">
    <source>
        <dbReference type="Pfam" id="PF17116"/>
    </source>
</evidence>
<keyword evidence="3" id="KW-1185">Reference proteome</keyword>
<dbReference type="InterPro" id="IPR014756">
    <property type="entry name" value="Ig_E-set"/>
</dbReference>
<protein>
    <submittedName>
        <fullName evidence="2">DUF5103 domain-containing protein</fullName>
    </submittedName>
</protein>